<keyword evidence="7 8" id="KW-0472">Membrane</keyword>
<dbReference type="GO" id="GO:0042910">
    <property type="term" value="F:xenobiotic transmembrane transporter activity"/>
    <property type="evidence" value="ECO:0007669"/>
    <property type="project" value="InterPro"/>
</dbReference>
<feature type="transmembrane region" description="Helical" evidence="8">
    <location>
        <begin position="127"/>
        <end position="150"/>
    </location>
</feature>
<dbReference type="PROSITE" id="PS50850">
    <property type="entry name" value="MFS"/>
    <property type="match status" value="1"/>
</dbReference>
<dbReference type="AlphaFoldDB" id="A0A0F9R7E2"/>
<feature type="transmembrane region" description="Helical" evidence="8">
    <location>
        <begin position="306"/>
        <end position="327"/>
    </location>
</feature>
<dbReference type="InterPro" id="IPR020846">
    <property type="entry name" value="MFS_dom"/>
</dbReference>
<keyword evidence="5 8" id="KW-0812">Transmembrane</keyword>
<gene>
    <name evidence="10" type="ORF">LCGC14_0612290</name>
</gene>
<organism evidence="10">
    <name type="scientific">marine sediment metagenome</name>
    <dbReference type="NCBI Taxonomy" id="412755"/>
    <lineage>
        <taxon>unclassified sequences</taxon>
        <taxon>metagenomes</taxon>
        <taxon>ecological metagenomes</taxon>
    </lineage>
</organism>
<dbReference type="InterPro" id="IPR011701">
    <property type="entry name" value="MFS"/>
</dbReference>
<protein>
    <recommendedName>
        <fullName evidence="9">Major facilitator superfamily (MFS) profile domain-containing protein</fullName>
    </recommendedName>
</protein>
<evidence type="ECO:0000313" key="10">
    <source>
        <dbReference type="EMBL" id="KKN52465.1"/>
    </source>
</evidence>
<evidence type="ECO:0000256" key="1">
    <source>
        <dbReference type="ARBA" id="ARBA00004651"/>
    </source>
</evidence>
<dbReference type="GO" id="GO:1990961">
    <property type="term" value="P:xenobiotic detoxification by transmembrane export across the plasma membrane"/>
    <property type="evidence" value="ECO:0007669"/>
    <property type="project" value="InterPro"/>
</dbReference>
<keyword evidence="6 8" id="KW-1133">Transmembrane helix</keyword>
<evidence type="ECO:0000259" key="9">
    <source>
        <dbReference type="PROSITE" id="PS50850"/>
    </source>
</evidence>
<evidence type="ECO:0000256" key="6">
    <source>
        <dbReference type="ARBA" id="ARBA00022989"/>
    </source>
</evidence>
<evidence type="ECO:0000256" key="8">
    <source>
        <dbReference type="SAM" id="Phobius"/>
    </source>
</evidence>
<keyword evidence="4" id="KW-1003">Cell membrane</keyword>
<feature type="transmembrane region" description="Helical" evidence="8">
    <location>
        <begin position="333"/>
        <end position="356"/>
    </location>
</feature>
<evidence type="ECO:0000256" key="2">
    <source>
        <dbReference type="ARBA" id="ARBA00006236"/>
    </source>
</evidence>
<dbReference type="SUPFAM" id="SSF103473">
    <property type="entry name" value="MFS general substrate transporter"/>
    <property type="match status" value="1"/>
</dbReference>
<reference evidence="10" key="1">
    <citation type="journal article" date="2015" name="Nature">
        <title>Complex archaea that bridge the gap between prokaryotes and eukaryotes.</title>
        <authorList>
            <person name="Spang A."/>
            <person name="Saw J.H."/>
            <person name="Jorgensen S.L."/>
            <person name="Zaremba-Niedzwiedzka K."/>
            <person name="Martijn J."/>
            <person name="Lind A.E."/>
            <person name="van Eijk R."/>
            <person name="Schleper C."/>
            <person name="Guy L."/>
            <person name="Ettema T.J."/>
        </authorList>
    </citation>
    <scope>NUCLEOTIDE SEQUENCE</scope>
</reference>
<dbReference type="GO" id="GO:0005886">
    <property type="term" value="C:plasma membrane"/>
    <property type="evidence" value="ECO:0007669"/>
    <property type="project" value="UniProtKB-SubCell"/>
</dbReference>
<name>A0A0F9R7E2_9ZZZZ</name>
<evidence type="ECO:0000256" key="5">
    <source>
        <dbReference type="ARBA" id="ARBA00022692"/>
    </source>
</evidence>
<dbReference type="PANTHER" id="PTHR23502">
    <property type="entry name" value="MAJOR FACILITATOR SUPERFAMILY"/>
    <property type="match status" value="1"/>
</dbReference>
<feature type="domain" description="Major facilitator superfamily (MFS) profile" evidence="9">
    <location>
        <begin position="38"/>
        <end position="416"/>
    </location>
</feature>
<feature type="transmembrane region" description="Helical" evidence="8">
    <location>
        <begin position="368"/>
        <end position="388"/>
    </location>
</feature>
<proteinExistence type="inferred from homology"/>
<sequence>MTIYAGAISPFFFTSAHLKYSAKGDSMQTQPAKPNMTLLLILALLVIFCPMAIDIYLPAFPTIAEQFAVTEQQVQQTVAIFMLTVGLGQLIAGPLADKFGRKPVAIVGISLYAGSALLAYYSPSFEVLMIARALQGFGACATFVVAFAIVRDKYGSERSGQMITYLNGIVCFIPAMAPILGAWLTVQFGWRMNFMFLTAFAILGLIVTLFFFRETRPADSHYQGHILDLRRFTPIIKTPIFLFNSLICMVAMSAILVYVTLAPGWLITHLGGTVADFTFWFTLNAVISIVASFILPTYIKRNSQRALRVGVSVLVFSGILMLALSSIETAFALMLPILIAALGFALSLGSAAGMSLSSFPKQAGTASALLGAMQMSGASILVVLTQYLGLSTPWLIAFHLLLLVPLWIILMSKKAHTLHPTKSAQ</sequence>
<dbReference type="PROSITE" id="PS00216">
    <property type="entry name" value="SUGAR_TRANSPORT_1"/>
    <property type="match status" value="1"/>
</dbReference>
<feature type="transmembrane region" description="Helical" evidence="8">
    <location>
        <begin position="36"/>
        <end position="57"/>
    </location>
</feature>
<dbReference type="InterPro" id="IPR004812">
    <property type="entry name" value="Efflux_drug-R_Bcr/CmlA"/>
</dbReference>
<dbReference type="PANTHER" id="PTHR23502:SF70">
    <property type="entry name" value="BCR_CFLA FAMILY EFFLUX TRANSPORTER"/>
    <property type="match status" value="1"/>
</dbReference>
<dbReference type="Pfam" id="PF07690">
    <property type="entry name" value="MFS_1"/>
    <property type="match status" value="1"/>
</dbReference>
<accession>A0A0F9R7E2</accession>
<dbReference type="InterPro" id="IPR036259">
    <property type="entry name" value="MFS_trans_sf"/>
</dbReference>
<feature type="transmembrane region" description="Helical" evidence="8">
    <location>
        <begin position="240"/>
        <end position="267"/>
    </location>
</feature>
<dbReference type="CDD" id="cd17320">
    <property type="entry name" value="MFS_MdfA_MDR_like"/>
    <property type="match status" value="1"/>
</dbReference>
<dbReference type="NCBIfam" id="TIGR00710">
    <property type="entry name" value="efflux_Bcr_CflA"/>
    <property type="match status" value="1"/>
</dbReference>
<comment type="caution">
    <text evidence="10">The sequence shown here is derived from an EMBL/GenBank/DDBJ whole genome shotgun (WGS) entry which is preliminary data.</text>
</comment>
<dbReference type="InterPro" id="IPR005829">
    <property type="entry name" value="Sugar_transporter_CS"/>
</dbReference>
<feature type="transmembrane region" description="Helical" evidence="8">
    <location>
        <begin position="103"/>
        <end position="121"/>
    </location>
</feature>
<feature type="transmembrane region" description="Helical" evidence="8">
    <location>
        <begin position="394"/>
        <end position="412"/>
    </location>
</feature>
<feature type="transmembrane region" description="Helical" evidence="8">
    <location>
        <begin position="279"/>
        <end position="299"/>
    </location>
</feature>
<feature type="transmembrane region" description="Helical" evidence="8">
    <location>
        <begin position="192"/>
        <end position="212"/>
    </location>
</feature>
<feature type="transmembrane region" description="Helical" evidence="8">
    <location>
        <begin position="77"/>
        <end position="96"/>
    </location>
</feature>
<dbReference type="EMBL" id="LAZR01001018">
    <property type="protein sequence ID" value="KKN52465.1"/>
    <property type="molecule type" value="Genomic_DNA"/>
</dbReference>
<dbReference type="Gene3D" id="1.20.1720.10">
    <property type="entry name" value="Multidrug resistance protein D"/>
    <property type="match status" value="1"/>
</dbReference>
<feature type="transmembrane region" description="Helical" evidence="8">
    <location>
        <begin position="162"/>
        <end position="186"/>
    </location>
</feature>
<comment type="subcellular location">
    <subcellularLocation>
        <location evidence="1">Cell membrane</location>
        <topology evidence="1">Multi-pass membrane protein</topology>
    </subcellularLocation>
</comment>
<evidence type="ECO:0000256" key="4">
    <source>
        <dbReference type="ARBA" id="ARBA00022475"/>
    </source>
</evidence>
<keyword evidence="3" id="KW-0813">Transport</keyword>
<evidence type="ECO:0000256" key="3">
    <source>
        <dbReference type="ARBA" id="ARBA00022448"/>
    </source>
</evidence>
<evidence type="ECO:0000256" key="7">
    <source>
        <dbReference type="ARBA" id="ARBA00023136"/>
    </source>
</evidence>
<comment type="similarity">
    <text evidence="2">Belongs to the major facilitator superfamily. Bcr/CmlA family.</text>
</comment>